<dbReference type="KEGG" id="pbor:BSF38_04720"/>
<evidence type="ECO:0000313" key="2">
    <source>
        <dbReference type="EMBL" id="APW63159.1"/>
    </source>
</evidence>
<organism evidence="2 3">
    <name type="scientific">Paludisphaera borealis</name>
    <dbReference type="NCBI Taxonomy" id="1387353"/>
    <lineage>
        <taxon>Bacteria</taxon>
        <taxon>Pseudomonadati</taxon>
        <taxon>Planctomycetota</taxon>
        <taxon>Planctomycetia</taxon>
        <taxon>Isosphaerales</taxon>
        <taxon>Isosphaeraceae</taxon>
        <taxon>Paludisphaera</taxon>
    </lineage>
</organism>
<keyword evidence="1" id="KW-0472">Membrane</keyword>
<keyword evidence="3" id="KW-1185">Reference proteome</keyword>
<gene>
    <name evidence="2" type="ORF">BSF38_04720</name>
</gene>
<dbReference type="RefSeq" id="WP_237170583.1">
    <property type="nucleotide sequence ID" value="NZ_CP019082.1"/>
</dbReference>
<sequence>MIARRRVGRSRRGSLLAEMAMSAVMLMIAMSLIARVVGWTAAERRNLDRRQWAVQEGANLMERLTARPFESLTTDAVKNTALSPEAARTLPDAQLHIEVTEHDPSGGDDSKRIALGLRWRSRSGGWEAPVRLTSWVYRRKGGPR</sequence>
<name>A0A1U7CW92_9BACT</name>
<protein>
    <recommendedName>
        <fullName evidence="4">Type II secretion system protein</fullName>
    </recommendedName>
</protein>
<keyword evidence="1" id="KW-1133">Transmembrane helix</keyword>
<reference evidence="3" key="1">
    <citation type="submission" date="2016-12" db="EMBL/GenBank/DDBJ databases">
        <title>Comparative genomics of four Isosphaeraceae planctomycetes: a common pool of plasmids and glycoside hydrolase genes.</title>
        <authorList>
            <person name="Ivanova A."/>
        </authorList>
    </citation>
    <scope>NUCLEOTIDE SEQUENCE [LARGE SCALE GENOMIC DNA]</scope>
    <source>
        <strain evidence="3">PX4</strain>
    </source>
</reference>
<dbReference type="AlphaFoldDB" id="A0A1U7CW92"/>
<dbReference type="Proteomes" id="UP000186309">
    <property type="component" value="Chromosome"/>
</dbReference>
<accession>A0A1U7CW92</accession>
<evidence type="ECO:0008006" key="4">
    <source>
        <dbReference type="Google" id="ProtNLM"/>
    </source>
</evidence>
<keyword evidence="1" id="KW-0812">Transmembrane</keyword>
<dbReference type="EMBL" id="CP019082">
    <property type="protein sequence ID" value="APW63159.1"/>
    <property type="molecule type" value="Genomic_DNA"/>
</dbReference>
<feature type="transmembrane region" description="Helical" evidence="1">
    <location>
        <begin position="20"/>
        <end position="41"/>
    </location>
</feature>
<evidence type="ECO:0000256" key="1">
    <source>
        <dbReference type="SAM" id="Phobius"/>
    </source>
</evidence>
<evidence type="ECO:0000313" key="3">
    <source>
        <dbReference type="Proteomes" id="UP000186309"/>
    </source>
</evidence>
<dbReference type="STRING" id="1387353.BSF38_04720"/>
<proteinExistence type="predicted"/>